<evidence type="ECO:0000256" key="1">
    <source>
        <dbReference type="SAM" id="SignalP"/>
    </source>
</evidence>
<comment type="caution">
    <text evidence="2">The sequence shown here is derived from an EMBL/GenBank/DDBJ whole genome shotgun (WGS) entry which is preliminary data.</text>
</comment>
<reference evidence="2 3" key="1">
    <citation type="submission" date="2019-03" db="EMBL/GenBank/DDBJ databases">
        <title>Draft genome sequences of novel Actinobacteria.</title>
        <authorList>
            <person name="Sahin N."/>
            <person name="Ay H."/>
            <person name="Saygin H."/>
        </authorList>
    </citation>
    <scope>NUCLEOTIDE SEQUENCE [LARGE SCALE GENOMIC DNA]</scope>
    <source>
        <strain evidence="2 3">KC712</strain>
    </source>
</reference>
<dbReference type="SUPFAM" id="SSF51445">
    <property type="entry name" value="(Trans)glycosidases"/>
    <property type="match status" value="1"/>
</dbReference>
<feature type="chain" id="PRO_5020395259" description="Alpha-L-arabinofuranosidase" evidence="1">
    <location>
        <begin position="32"/>
        <end position="460"/>
    </location>
</feature>
<sequence length="460" mass="50453">MYHPFRRSVPVIAVLIAVLLAASLAAMPSQALTPAAKSPLQVWVYPGNKVAIQPTVYGVNNEWRHITSAEFPAFNAKLRSFGYRLLRFPGGWESEHYDWATNTTPGWSKAPRQTGANATQAKKAGVKAAFVVKTAPYVGNPTTANLNMLKNEARRLVRAHGGTVKHWLIGNEWWLQQGGDRATKLRRYVTVARAIAREMKDANRSINVYVTGDWTAPWEFTWMRNGFAAGWRHVDGVDLHIYAGDDGSATDYRHIPRNLAAIKSRTGKSKILVSEWAATKANSVGTKRALRSVNTMVVIMHTMIRAGVTSMSYWPAPDIAQGIGLVHEVRSGVYRDLPHGQAFRWMANGMTGHSVATTGTPATVASHHTGNRTITVLIPSKELSKQPVTVHFANTNVTQVLSGHVMWMKDPNAIKQAANITGISVTGFDPAKNTVTVTANPATAGRGSSYELIKLVVRYR</sequence>
<dbReference type="InterPro" id="IPR017853">
    <property type="entry name" value="GH"/>
</dbReference>
<proteinExistence type="predicted"/>
<accession>A0A4R4WV11</accession>
<dbReference type="RefSeq" id="WP_132508787.1">
    <property type="nucleotide sequence ID" value="NZ_SMKP01000034.1"/>
</dbReference>
<evidence type="ECO:0000313" key="2">
    <source>
        <dbReference type="EMBL" id="TDD21510.1"/>
    </source>
</evidence>
<dbReference type="OrthoDB" id="1196663at2"/>
<gene>
    <name evidence="2" type="ORF">E1294_14665</name>
</gene>
<evidence type="ECO:0008006" key="4">
    <source>
        <dbReference type="Google" id="ProtNLM"/>
    </source>
</evidence>
<protein>
    <recommendedName>
        <fullName evidence="4">Alpha-L-arabinofuranosidase</fullName>
    </recommendedName>
</protein>
<keyword evidence="1" id="KW-0732">Signal</keyword>
<organism evidence="2 3">
    <name type="scientific">Nonomuraea diastatica</name>
    <dbReference type="NCBI Taxonomy" id="1848329"/>
    <lineage>
        <taxon>Bacteria</taxon>
        <taxon>Bacillati</taxon>
        <taxon>Actinomycetota</taxon>
        <taxon>Actinomycetes</taxon>
        <taxon>Streptosporangiales</taxon>
        <taxon>Streptosporangiaceae</taxon>
        <taxon>Nonomuraea</taxon>
    </lineage>
</organism>
<dbReference type="AlphaFoldDB" id="A0A4R4WV11"/>
<feature type="signal peptide" evidence="1">
    <location>
        <begin position="1"/>
        <end position="31"/>
    </location>
</feature>
<evidence type="ECO:0000313" key="3">
    <source>
        <dbReference type="Proteomes" id="UP000294543"/>
    </source>
</evidence>
<dbReference type="EMBL" id="SMKP01000034">
    <property type="protein sequence ID" value="TDD21510.1"/>
    <property type="molecule type" value="Genomic_DNA"/>
</dbReference>
<dbReference type="Proteomes" id="UP000294543">
    <property type="component" value="Unassembled WGS sequence"/>
</dbReference>
<name>A0A4R4WV11_9ACTN</name>
<keyword evidence="3" id="KW-1185">Reference proteome</keyword>
<dbReference type="Gene3D" id="3.20.20.80">
    <property type="entry name" value="Glycosidases"/>
    <property type="match status" value="1"/>
</dbReference>